<evidence type="ECO:0000259" key="3">
    <source>
        <dbReference type="PROSITE" id="PS50056"/>
    </source>
</evidence>
<dbReference type="SUPFAM" id="SSF52799">
    <property type="entry name" value="(Phosphotyrosine protein) phosphatases II"/>
    <property type="match status" value="1"/>
</dbReference>
<dbReference type="InterPro" id="IPR000242">
    <property type="entry name" value="PTP_cat"/>
</dbReference>
<sequence length="415" mass="46682">MGVDTTKTAAAREKKTAVRKTGSKGKGAKSKEPRKYNVDVKCSVDVGAKARNRGPEEAQAKSTGAIGAKFKKGGNNNDKTNKSASELGAPRDARSKACARWMEEVLSMGLRGIRKEFIQTVKPYQPTGSTEICVDHNALNRYEDVFCLDKTRVKLKNNPEGDDYIHASFVEVHPDLIYICAQGPMSNTVSHFWLMVLQEGTKVVLQLCQFTEDGKEKCNEYYPQPGEGNDWKTYGCVLVRVVDRNTNVGGMKKVTKSKMQVKLDEKDAKVHELTHIYYYGWPDHSVAESVATCKEVRNLVHRTYEKKPIVAHCSAGIGRTGTFAMIELVCHRLLVKNDSDFKMADVTKELREQRMHAIQNDQQYVFVFRCVLEILLAEDALPKSAEVTKFIQDYESLITRKKAERTSKCPSRKAE</sequence>
<feature type="compositionally biased region" description="Basic residues" evidence="1">
    <location>
        <begin position="17"/>
        <end position="28"/>
    </location>
</feature>
<protein>
    <submittedName>
        <fullName evidence="5">Protein-tyrosine-phosphatase</fullName>
    </submittedName>
</protein>
<name>A0A7E4VEK8_PANRE</name>
<dbReference type="InterPro" id="IPR003595">
    <property type="entry name" value="Tyr_Pase_cat"/>
</dbReference>
<proteinExistence type="predicted"/>
<feature type="domain" description="Tyrosine specific protein phosphatases" evidence="3">
    <location>
        <begin position="294"/>
        <end position="365"/>
    </location>
</feature>
<evidence type="ECO:0000313" key="4">
    <source>
        <dbReference type="Proteomes" id="UP000492821"/>
    </source>
</evidence>
<dbReference type="CDD" id="cd00047">
    <property type="entry name" value="PTPc"/>
    <property type="match status" value="1"/>
</dbReference>
<dbReference type="Pfam" id="PF00102">
    <property type="entry name" value="Y_phosphatase"/>
    <property type="match status" value="1"/>
</dbReference>
<dbReference type="PANTHER" id="PTHR46163">
    <property type="entry name" value="TYROSINE-PROTEIN PHOSPHATASE-RELATED"/>
    <property type="match status" value="1"/>
</dbReference>
<reference evidence="5" key="2">
    <citation type="submission" date="2020-10" db="UniProtKB">
        <authorList>
            <consortium name="WormBaseParasite"/>
        </authorList>
    </citation>
    <scope>IDENTIFICATION</scope>
</reference>
<dbReference type="Proteomes" id="UP000492821">
    <property type="component" value="Unassembled WGS sequence"/>
</dbReference>
<feature type="compositionally biased region" description="Basic and acidic residues" evidence="1">
    <location>
        <begin position="29"/>
        <end position="38"/>
    </location>
</feature>
<dbReference type="PANTHER" id="PTHR46163:SF5">
    <property type="entry name" value="TYROSINE-PROTEIN PHOSPHATASE"/>
    <property type="match status" value="1"/>
</dbReference>
<feature type="region of interest" description="Disordered" evidence="1">
    <location>
        <begin position="1"/>
        <end position="91"/>
    </location>
</feature>
<reference evidence="4" key="1">
    <citation type="journal article" date="2013" name="Genetics">
        <title>The draft genome and transcriptome of Panagrellus redivivus are shaped by the harsh demands of a free-living lifestyle.</title>
        <authorList>
            <person name="Srinivasan J."/>
            <person name="Dillman A.R."/>
            <person name="Macchietto M.G."/>
            <person name="Heikkinen L."/>
            <person name="Lakso M."/>
            <person name="Fracchia K.M."/>
            <person name="Antoshechkin I."/>
            <person name="Mortazavi A."/>
            <person name="Wong G."/>
            <person name="Sternberg P.W."/>
        </authorList>
    </citation>
    <scope>NUCLEOTIDE SEQUENCE [LARGE SCALE GENOMIC DNA]</scope>
    <source>
        <strain evidence="4">MT8872</strain>
    </source>
</reference>
<feature type="compositionally biased region" description="Low complexity" evidence="1">
    <location>
        <begin position="64"/>
        <end position="78"/>
    </location>
</feature>
<dbReference type="WBParaSite" id="Pan_g19843.t1">
    <property type="protein sequence ID" value="Pan_g19843.t1"/>
    <property type="gene ID" value="Pan_g19843"/>
</dbReference>
<evidence type="ECO:0000259" key="2">
    <source>
        <dbReference type="PROSITE" id="PS50055"/>
    </source>
</evidence>
<dbReference type="InterPro" id="IPR000387">
    <property type="entry name" value="Tyr_Pase_dom"/>
</dbReference>
<evidence type="ECO:0000256" key="1">
    <source>
        <dbReference type="SAM" id="MobiDB-lite"/>
    </source>
</evidence>
<dbReference type="PROSITE" id="PS50055">
    <property type="entry name" value="TYR_PHOSPHATASE_PTP"/>
    <property type="match status" value="1"/>
</dbReference>
<dbReference type="SMART" id="SM00194">
    <property type="entry name" value="PTPc"/>
    <property type="match status" value="1"/>
</dbReference>
<dbReference type="GO" id="GO:0004725">
    <property type="term" value="F:protein tyrosine phosphatase activity"/>
    <property type="evidence" value="ECO:0007669"/>
    <property type="project" value="InterPro"/>
</dbReference>
<dbReference type="PRINTS" id="PR00700">
    <property type="entry name" value="PRTYPHPHTASE"/>
</dbReference>
<feature type="domain" description="Tyrosine-protein phosphatase" evidence="2">
    <location>
        <begin position="140"/>
        <end position="374"/>
    </location>
</feature>
<dbReference type="InterPro" id="IPR029021">
    <property type="entry name" value="Prot-tyrosine_phosphatase-like"/>
</dbReference>
<dbReference type="AlphaFoldDB" id="A0A7E4VEK8"/>
<dbReference type="PROSITE" id="PS50056">
    <property type="entry name" value="TYR_PHOSPHATASE_2"/>
    <property type="match status" value="1"/>
</dbReference>
<dbReference type="InterPro" id="IPR052782">
    <property type="entry name" value="Oocyte-zygote_transition_reg"/>
</dbReference>
<keyword evidence="4" id="KW-1185">Reference proteome</keyword>
<accession>A0A7E4VEK8</accession>
<evidence type="ECO:0000313" key="5">
    <source>
        <dbReference type="WBParaSite" id="Pan_g19843.t1"/>
    </source>
</evidence>
<dbReference type="Gene3D" id="3.90.190.10">
    <property type="entry name" value="Protein tyrosine phosphatase superfamily"/>
    <property type="match status" value="1"/>
</dbReference>
<organism evidence="4 5">
    <name type="scientific">Panagrellus redivivus</name>
    <name type="common">Microworm</name>
    <dbReference type="NCBI Taxonomy" id="6233"/>
    <lineage>
        <taxon>Eukaryota</taxon>
        <taxon>Metazoa</taxon>
        <taxon>Ecdysozoa</taxon>
        <taxon>Nematoda</taxon>
        <taxon>Chromadorea</taxon>
        <taxon>Rhabditida</taxon>
        <taxon>Tylenchina</taxon>
        <taxon>Panagrolaimomorpha</taxon>
        <taxon>Panagrolaimoidea</taxon>
        <taxon>Panagrolaimidae</taxon>
        <taxon>Panagrellus</taxon>
    </lineage>
</organism>
<dbReference type="SMART" id="SM00404">
    <property type="entry name" value="PTPc_motif"/>
    <property type="match status" value="1"/>
</dbReference>